<evidence type="ECO:0000259" key="5">
    <source>
        <dbReference type="PROSITE" id="PS50937"/>
    </source>
</evidence>
<evidence type="ECO:0000256" key="1">
    <source>
        <dbReference type="ARBA" id="ARBA00023015"/>
    </source>
</evidence>
<dbReference type="Pfam" id="PF07739">
    <property type="entry name" value="TipAS"/>
    <property type="match status" value="1"/>
</dbReference>
<dbReference type="Proteomes" id="UP001067235">
    <property type="component" value="Unassembled WGS sequence"/>
</dbReference>
<dbReference type="RefSeq" id="WP_084836778.1">
    <property type="nucleotide sequence ID" value="NZ_JAPWIE010000001.1"/>
</dbReference>
<dbReference type="InterPro" id="IPR036244">
    <property type="entry name" value="TipA-like_antibiotic-bd"/>
</dbReference>
<protein>
    <submittedName>
        <fullName evidence="6">MerR family transcriptional regulator</fullName>
    </submittedName>
</protein>
<dbReference type="PANTHER" id="PTHR30204">
    <property type="entry name" value="REDOX-CYCLING DRUG-SENSING TRANSCRIPTIONAL ACTIVATOR SOXR"/>
    <property type="match status" value="1"/>
</dbReference>
<reference evidence="6" key="1">
    <citation type="submission" date="2022-12" db="EMBL/GenBank/DDBJ databases">
        <authorList>
            <person name="Krivoruchko A.V."/>
            <person name="Elkin A."/>
        </authorList>
    </citation>
    <scope>NUCLEOTIDE SEQUENCE</scope>
    <source>
        <strain evidence="6">IEGM 1388</strain>
    </source>
</reference>
<dbReference type="SUPFAM" id="SSF89082">
    <property type="entry name" value="Antibiotic binding domain of TipA-like multidrug resistance regulators"/>
    <property type="match status" value="1"/>
</dbReference>
<name>A0ABT4MP30_GORRU</name>
<dbReference type="Gene3D" id="1.10.1660.10">
    <property type="match status" value="1"/>
</dbReference>
<keyword evidence="3" id="KW-0010">Activator</keyword>
<dbReference type="Pfam" id="PF13411">
    <property type="entry name" value="MerR_1"/>
    <property type="match status" value="1"/>
</dbReference>
<dbReference type="PANTHER" id="PTHR30204:SF90">
    <property type="entry name" value="HTH-TYPE TRANSCRIPTIONAL ACTIVATOR MTA"/>
    <property type="match status" value="1"/>
</dbReference>
<dbReference type="SMART" id="SM00422">
    <property type="entry name" value="HTH_MERR"/>
    <property type="match status" value="1"/>
</dbReference>
<organism evidence="6 7">
    <name type="scientific">Gordonia rubripertincta</name>
    <name type="common">Rhodococcus corallinus</name>
    <dbReference type="NCBI Taxonomy" id="36822"/>
    <lineage>
        <taxon>Bacteria</taxon>
        <taxon>Bacillati</taxon>
        <taxon>Actinomycetota</taxon>
        <taxon>Actinomycetes</taxon>
        <taxon>Mycobacteriales</taxon>
        <taxon>Gordoniaceae</taxon>
        <taxon>Gordonia</taxon>
    </lineage>
</organism>
<dbReference type="InterPro" id="IPR047057">
    <property type="entry name" value="MerR_fam"/>
</dbReference>
<accession>A0ABT4MP30</accession>
<dbReference type="PROSITE" id="PS50937">
    <property type="entry name" value="HTH_MERR_2"/>
    <property type="match status" value="1"/>
</dbReference>
<sequence length="253" mass="28773">MSWSIVEVARMSGVTSRTLRHYDEIGLLPAAGVQSNGYRYYEADDLLRLQQIRVLRELDLGLAEIQAILDEQSDQVQALRGHHARLLRERDRLTLVAHTVARTIEELEKHAGDNEMSRINRPENLFEGFDPTEYDDEARQRWPEQWQESKDRTAAMTPADIERLQHEQTAAMIRMAELMGAGTEVGDPAVQAEIDAAYRTICTMWTPDATAFKCLGDMYVDDPRFTATYDKIAPGLAAYYRDAMAVYADAMLE</sequence>
<evidence type="ECO:0000256" key="3">
    <source>
        <dbReference type="ARBA" id="ARBA00023159"/>
    </source>
</evidence>
<evidence type="ECO:0000256" key="2">
    <source>
        <dbReference type="ARBA" id="ARBA00023125"/>
    </source>
</evidence>
<dbReference type="InterPro" id="IPR000551">
    <property type="entry name" value="MerR-type_HTH_dom"/>
</dbReference>
<dbReference type="Gene3D" id="1.10.490.50">
    <property type="entry name" value="Antibiotic binding domain of TipA-like multidrug resistance regulators"/>
    <property type="match status" value="1"/>
</dbReference>
<evidence type="ECO:0000313" key="6">
    <source>
        <dbReference type="EMBL" id="MCZ4548757.1"/>
    </source>
</evidence>
<dbReference type="SUPFAM" id="SSF46955">
    <property type="entry name" value="Putative DNA-binding domain"/>
    <property type="match status" value="1"/>
</dbReference>
<proteinExistence type="predicted"/>
<dbReference type="InterPro" id="IPR009061">
    <property type="entry name" value="DNA-bd_dom_put_sf"/>
</dbReference>
<comment type="caution">
    <text evidence="6">The sequence shown here is derived from an EMBL/GenBank/DDBJ whole genome shotgun (WGS) entry which is preliminary data.</text>
</comment>
<evidence type="ECO:0000313" key="7">
    <source>
        <dbReference type="Proteomes" id="UP001067235"/>
    </source>
</evidence>
<keyword evidence="4" id="KW-0804">Transcription</keyword>
<keyword evidence="1" id="KW-0805">Transcription regulation</keyword>
<keyword evidence="2" id="KW-0238">DNA-binding</keyword>
<dbReference type="EMBL" id="JAPWIE010000001">
    <property type="protein sequence ID" value="MCZ4548757.1"/>
    <property type="molecule type" value="Genomic_DNA"/>
</dbReference>
<gene>
    <name evidence="6" type="ORF">O4213_02095</name>
</gene>
<keyword evidence="7" id="KW-1185">Reference proteome</keyword>
<evidence type="ECO:0000256" key="4">
    <source>
        <dbReference type="ARBA" id="ARBA00023163"/>
    </source>
</evidence>
<dbReference type="CDD" id="cd01106">
    <property type="entry name" value="HTH_TipAL-Mta"/>
    <property type="match status" value="1"/>
</dbReference>
<feature type="domain" description="HTH merR-type" evidence="5">
    <location>
        <begin position="1"/>
        <end position="71"/>
    </location>
</feature>
<dbReference type="InterPro" id="IPR012925">
    <property type="entry name" value="TipAS_dom"/>
</dbReference>